<reference evidence="3" key="1">
    <citation type="submission" date="2017-03" db="EMBL/GenBank/DDBJ databases">
        <title>Phytopthora megakarya and P. palmivora, two closely related causual agents of cacao black pod achieved similar genome size and gene model numbers by different mechanisms.</title>
        <authorList>
            <person name="Ali S."/>
            <person name="Shao J."/>
            <person name="Larry D.J."/>
            <person name="Kronmiller B."/>
            <person name="Shen D."/>
            <person name="Strem M.D."/>
            <person name="Melnick R.L."/>
            <person name="Guiltinan M.J."/>
            <person name="Tyler B.M."/>
            <person name="Meinhardt L.W."/>
            <person name="Bailey B.A."/>
        </authorList>
    </citation>
    <scope>NUCLEOTIDE SEQUENCE [LARGE SCALE GENOMIC DNA]</scope>
    <source>
        <strain evidence="3">zdho120</strain>
    </source>
</reference>
<keyword evidence="3" id="KW-1185">Reference proteome</keyword>
<comment type="caution">
    <text evidence="2">The sequence shown here is derived from an EMBL/GenBank/DDBJ whole genome shotgun (WGS) entry which is preliminary data.</text>
</comment>
<gene>
    <name evidence="2" type="ORF">PHMEG_00013422</name>
</gene>
<evidence type="ECO:0008006" key="4">
    <source>
        <dbReference type="Google" id="ProtNLM"/>
    </source>
</evidence>
<dbReference type="EMBL" id="NBNE01001620">
    <property type="protein sequence ID" value="OWZ13284.1"/>
    <property type="molecule type" value="Genomic_DNA"/>
</dbReference>
<proteinExistence type="predicted"/>
<feature type="region of interest" description="Disordered" evidence="1">
    <location>
        <begin position="1"/>
        <end position="39"/>
    </location>
</feature>
<evidence type="ECO:0000313" key="2">
    <source>
        <dbReference type="EMBL" id="OWZ13284.1"/>
    </source>
</evidence>
<feature type="compositionally biased region" description="Basic and acidic residues" evidence="1">
    <location>
        <begin position="99"/>
        <end position="110"/>
    </location>
</feature>
<dbReference type="Proteomes" id="UP000198211">
    <property type="component" value="Unassembled WGS sequence"/>
</dbReference>
<evidence type="ECO:0000256" key="1">
    <source>
        <dbReference type="SAM" id="MobiDB-lite"/>
    </source>
</evidence>
<organism evidence="2 3">
    <name type="scientific">Phytophthora megakarya</name>
    <dbReference type="NCBI Taxonomy" id="4795"/>
    <lineage>
        <taxon>Eukaryota</taxon>
        <taxon>Sar</taxon>
        <taxon>Stramenopiles</taxon>
        <taxon>Oomycota</taxon>
        <taxon>Peronosporomycetes</taxon>
        <taxon>Peronosporales</taxon>
        <taxon>Peronosporaceae</taxon>
        <taxon>Phytophthora</taxon>
    </lineage>
</organism>
<sequence length="110" mass="11977">MAKGSSYAVPATPSRVGDRDEYDATPGTEDLVTTGRSVSFEDKEFDYDAKDEDDHVNDELEDKAPVQGSDFHEDADVFVTKGGGVKSLSPDLVDELEEADKPEPAHDEID</sequence>
<name>A0A225W7B0_9STRA</name>
<accession>A0A225W7B0</accession>
<feature type="region of interest" description="Disordered" evidence="1">
    <location>
        <begin position="82"/>
        <end position="110"/>
    </location>
</feature>
<dbReference type="AlphaFoldDB" id="A0A225W7B0"/>
<evidence type="ECO:0000313" key="3">
    <source>
        <dbReference type="Proteomes" id="UP000198211"/>
    </source>
</evidence>
<protein>
    <recommendedName>
        <fullName evidence="4">Eukaryotic/viral aspartic protease</fullName>
    </recommendedName>
</protein>